<dbReference type="STRING" id="762903.Pedsa_2340"/>
<evidence type="ECO:0000256" key="3">
    <source>
        <dbReference type="ARBA" id="ARBA00022722"/>
    </source>
</evidence>
<evidence type="ECO:0000256" key="2">
    <source>
        <dbReference type="ARBA" id="ARBA00022649"/>
    </source>
</evidence>
<dbReference type="EMBL" id="CP002545">
    <property type="protein sequence ID" value="ADY52888.1"/>
    <property type="molecule type" value="Genomic_DNA"/>
</dbReference>
<evidence type="ECO:0000256" key="6">
    <source>
        <dbReference type="ARBA" id="ARBA00030388"/>
    </source>
</evidence>
<reference evidence="8" key="2">
    <citation type="submission" date="2011-02" db="EMBL/GenBank/DDBJ databases">
        <title>The complete genome of Pedobacter saltans DSM 12145.</title>
        <authorList>
            <consortium name="US DOE Joint Genome Institute (JGI-PGF)"/>
            <person name="Lucas S."/>
            <person name="Copeland A."/>
            <person name="Lapidus A."/>
            <person name="Bruce D."/>
            <person name="Goodwin L."/>
            <person name="Pitluck S."/>
            <person name="Kyrpides N."/>
            <person name="Mavromatis K."/>
            <person name="Pagani I."/>
            <person name="Ivanova N."/>
            <person name="Ovchinnikova G."/>
            <person name="Lu M."/>
            <person name="Detter J.C."/>
            <person name="Han C."/>
            <person name="Land M."/>
            <person name="Hauser L."/>
            <person name="Markowitz V."/>
            <person name="Cheng J.-F."/>
            <person name="Hugenholtz P."/>
            <person name="Woyke T."/>
            <person name="Wu D."/>
            <person name="Tindall B."/>
            <person name="Pomrenke H.G."/>
            <person name="Brambilla E."/>
            <person name="Klenk H.-P."/>
            <person name="Eisen J.A."/>
        </authorList>
    </citation>
    <scope>NUCLEOTIDE SEQUENCE [LARGE SCALE GENOMIC DNA]</scope>
    <source>
        <strain evidence="8">ATCC 51119 / DSM 12145 / JCM 21818 / LMG 10337 / NBRC 100064 / NCIMB 13643</strain>
    </source>
</reference>
<dbReference type="PANTHER" id="PTHR38039:SF1">
    <property type="entry name" value="TOXIN YOEB"/>
    <property type="match status" value="1"/>
</dbReference>
<evidence type="ECO:0000256" key="5">
    <source>
        <dbReference type="ARBA" id="ARBA00022801"/>
    </source>
</evidence>
<dbReference type="eggNOG" id="COG4115">
    <property type="taxonomic scope" value="Bacteria"/>
</dbReference>
<dbReference type="GO" id="GO:0004519">
    <property type="term" value="F:endonuclease activity"/>
    <property type="evidence" value="ECO:0007669"/>
    <property type="project" value="UniProtKB-KW"/>
</dbReference>
<reference evidence="7 8" key="1">
    <citation type="journal article" date="2011" name="Stand. Genomic Sci.">
        <title>Complete genome sequence of the gliding, heparinolytic Pedobacter saltans type strain (113).</title>
        <authorList>
            <person name="Liolios K."/>
            <person name="Sikorski J."/>
            <person name="Lu M."/>
            <person name="Nolan M."/>
            <person name="Lapidus A."/>
            <person name="Lucas S."/>
            <person name="Hammon N."/>
            <person name="Deshpande S."/>
            <person name="Cheng J.F."/>
            <person name="Tapia R."/>
            <person name="Han C."/>
            <person name="Goodwin L."/>
            <person name="Pitluck S."/>
            <person name="Huntemann M."/>
            <person name="Ivanova N."/>
            <person name="Pagani I."/>
            <person name="Mavromatis K."/>
            <person name="Ovchinikova G."/>
            <person name="Pati A."/>
            <person name="Chen A."/>
            <person name="Palaniappan K."/>
            <person name="Land M."/>
            <person name="Hauser L."/>
            <person name="Brambilla E.M."/>
            <person name="Kotsyurbenko O."/>
            <person name="Rohde M."/>
            <person name="Tindall B.J."/>
            <person name="Abt B."/>
            <person name="Goker M."/>
            <person name="Detter J.C."/>
            <person name="Woyke T."/>
            <person name="Bristow J."/>
            <person name="Eisen J.A."/>
            <person name="Markowitz V."/>
            <person name="Hugenholtz P."/>
            <person name="Klenk H.P."/>
            <person name="Kyrpides N.C."/>
        </authorList>
    </citation>
    <scope>NUCLEOTIDE SEQUENCE [LARGE SCALE GENOMIC DNA]</scope>
    <source>
        <strain evidence="8">ATCC 51119 / DSM 12145 / JCM 21818 / LMG 10337 / NBRC 100064 / NCIMB 13643</strain>
    </source>
</reference>
<evidence type="ECO:0000256" key="1">
    <source>
        <dbReference type="ARBA" id="ARBA00008172"/>
    </source>
</evidence>
<sequence length="70" mass="8210">MGKFEVKVEALALAQLKKHYKSGNKSNIRKIEKIFKELSEHPYKGTGNPEQLKHELSGFWSRRINQKDRL</sequence>
<organism evidence="7 8">
    <name type="scientific">Pseudopedobacter saltans (strain ATCC 51119 / DSM 12145 / JCM 21818 / CCUG 39354 / LMG 10337 / NBRC 100064 / NCIMB 13643)</name>
    <name type="common">Pedobacter saltans</name>
    <dbReference type="NCBI Taxonomy" id="762903"/>
    <lineage>
        <taxon>Bacteria</taxon>
        <taxon>Pseudomonadati</taxon>
        <taxon>Bacteroidota</taxon>
        <taxon>Sphingobacteriia</taxon>
        <taxon>Sphingobacteriales</taxon>
        <taxon>Sphingobacteriaceae</taxon>
        <taxon>Pseudopedobacter</taxon>
    </lineage>
</organism>
<evidence type="ECO:0000256" key="4">
    <source>
        <dbReference type="ARBA" id="ARBA00022759"/>
    </source>
</evidence>
<dbReference type="AlphaFoldDB" id="F0SDA2"/>
<dbReference type="GO" id="GO:0016787">
    <property type="term" value="F:hydrolase activity"/>
    <property type="evidence" value="ECO:0007669"/>
    <property type="project" value="UniProtKB-KW"/>
</dbReference>
<dbReference type="HOGENOM" id="CLU_169492_0_0_10"/>
<dbReference type="RefSeq" id="WP_013633374.1">
    <property type="nucleotide sequence ID" value="NC_015177.1"/>
</dbReference>
<dbReference type="Proteomes" id="UP000000310">
    <property type="component" value="Chromosome"/>
</dbReference>
<protein>
    <recommendedName>
        <fullName evidence="6">Putative mRNA interferase YoeB</fullName>
    </recommendedName>
</protein>
<evidence type="ECO:0000313" key="7">
    <source>
        <dbReference type="EMBL" id="ADY52888.1"/>
    </source>
</evidence>
<dbReference type="KEGG" id="psn:Pedsa_2340"/>
<keyword evidence="8" id="KW-1185">Reference proteome</keyword>
<dbReference type="GO" id="GO:0045892">
    <property type="term" value="P:negative regulation of DNA-templated transcription"/>
    <property type="evidence" value="ECO:0007669"/>
    <property type="project" value="TreeGrafter"/>
</dbReference>
<keyword evidence="5" id="KW-0378">Hydrolase</keyword>
<dbReference type="NCBIfam" id="TIGR02116">
    <property type="entry name" value="toxin_Txe_YoeB"/>
    <property type="match status" value="1"/>
</dbReference>
<dbReference type="Gene3D" id="3.30.2310.20">
    <property type="entry name" value="RelE-like"/>
    <property type="match status" value="1"/>
</dbReference>
<keyword evidence="4" id="KW-0255">Endonuclease</keyword>
<dbReference type="GO" id="GO:0006401">
    <property type="term" value="P:RNA catabolic process"/>
    <property type="evidence" value="ECO:0007669"/>
    <property type="project" value="InterPro"/>
</dbReference>
<gene>
    <name evidence="7" type="ordered locus">Pedsa_2340</name>
</gene>
<name>F0SDA2_PSESL</name>
<dbReference type="SUPFAM" id="SSF143011">
    <property type="entry name" value="RelE-like"/>
    <property type="match status" value="1"/>
</dbReference>
<dbReference type="InterPro" id="IPR009614">
    <property type="entry name" value="YoeB_toxin"/>
</dbReference>
<comment type="similarity">
    <text evidence="1">Belongs to the YoeB family.</text>
</comment>
<dbReference type="InterPro" id="IPR035093">
    <property type="entry name" value="RelE/ParE_toxin_dom_sf"/>
</dbReference>
<keyword evidence="2" id="KW-1277">Toxin-antitoxin system</keyword>
<keyword evidence="3" id="KW-0540">Nuclease</keyword>
<evidence type="ECO:0000313" key="8">
    <source>
        <dbReference type="Proteomes" id="UP000000310"/>
    </source>
</evidence>
<dbReference type="Pfam" id="PF06769">
    <property type="entry name" value="YoeB_toxin"/>
    <property type="match status" value="1"/>
</dbReference>
<accession>F0SDA2</accession>
<dbReference type="PANTHER" id="PTHR38039">
    <property type="entry name" value="TOXIN YOEB"/>
    <property type="match status" value="1"/>
</dbReference>
<proteinExistence type="inferred from homology"/>